<dbReference type="EMBL" id="OU898283">
    <property type="protein sequence ID" value="CAG9840006.1"/>
    <property type="molecule type" value="Genomic_DNA"/>
</dbReference>
<feature type="compositionally biased region" description="Polar residues" evidence="1">
    <location>
        <begin position="475"/>
        <end position="491"/>
    </location>
</feature>
<evidence type="ECO:0000313" key="4">
    <source>
        <dbReference type="Proteomes" id="UP001153709"/>
    </source>
</evidence>
<feature type="region of interest" description="Disordered" evidence="1">
    <location>
        <begin position="32"/>
        <end position="81"/>
    </location>
</feature>
<keyword evidence="2" id="KW-0732">Signal</keyword>
<dbReference type="OrthoDB" id="10462915at2759"/>
<organism evidence="3 4">
    <name type="scientific">Diabrotica balteata</name>
    <name type="common">Banded cucumber beetle</name>
    <dbReference type="NCBI Taxonomy" id="107213"/>
    <lineage>
        <taxon>Eukaryota</taxon>
        <taxon>Metazoa</taxon>
        <taxon>Ecdysozoa</taxon>
        <taxon>Arthropoda</taxon>
        <taxon>Hexapoda</taxon>
        <taxon>Insecta</taxon>
        <taxon>Pterygota</taxon>
        <taxon>Neoptera</taxon>
        <taxon>Endopterygota</taxon>
        <taxon>Coleoptera</taxon>
        <taxon>Polyphaga</taxon>
        <taxon>Cucujiformia</taxon>
        <taxon>Chrysomeloidea</taxon>
        <taxon>Chrysomelidae</taxon>
        <taxon>Galerucinae</taxon>
        <taxon>Diabroticina</taxon>
        <taxon>Diabroticites</taxon>
        <taxon>Diabrotica</taxon>
    </lineage>
</organism>
<feature type="region of interest" description="Disordered" evidence="1">
    <location>
        <begin position="2060"/>
        <end position="2084"/>
    </location>
</feature>
<reference evidence="3" key="1">
    <citation type="submission" date="2022-01" db="EMBL/GenBank/DDBJ databases">
        <authorList>
            <person name="King R."/>
        </authorList>
    </citation>
    <scope>NUCLEOTIDE SEQUENCE</scope>
</reference>
<feature type="region of interest" description="Disordered" evidence="1">
    <location>
        <begin position="974"/>
        <end position="1006"/>
    </location>
</feature>
<keyword evidence="4" id="KW-1185">Reference proteome</keyword>
<evidence type="ECO:0000256" key="1">
    <source>
        <dbReference type="SAM" id="MobiDB-lite"/>
    </source>
</evidence>
<name>A0A9N9XFW0_DIABA</name>
<gene>
    <name evidence="3" type="ORF">DIABBA_LOCUS12711</name>
</gene>
<feature type="compositionally biased region" description="Polar residues" evidence="1">
    <location>
        <begin position="34"/>
        <end position="44"/>
    </location>
</feature>
<dbReference type="Proteomes" id="UP001153709">
    <property type="component" value="Chromosome 8"/>
</dbReference>
<feature type="compositionally biased region" description="Basic and acidic residues" evidence="1">
    <location>
        <begin position="2073"/>
        <end position="2082"/>
    </location>
</feature>
<feature type="region of interest" description="Disordered" evidence="1">
    <location>
        <begin position="621"/>
        <end position="652"/>
    </location>
</feature>
<protein>
    <submittedName>
        <fullName evidence="3">Uncharacterized protein</fullName>
    </submittedName>
</protein>
<evidence type="ECO:0000313" key="3">
    <source>
        <dbReference type="EMBL" id="CAG9840006.1"/>
    </source>
</evidence>
<feature type="region of interest" description="Disordered" evidence="1">
    <location>
        <begin position="1120"/>
        <end position="1139"/>
    </location>
</feature>
<feature type="compositionally biased region" description="Basic and acidic residues" evidence="1">
    <location>
        <begin position="418"/>
        <end position="473"/>
    </location>
</feature>
<feature type="compositionally biased region" description="Basic and acidic residues" evidence="1">
    <location>
        <begin position="2142"/>
        <end position="2154"/>
    </location>
</feature>
<feature type="compositionally biased region" description="Low complexity" evidence="1">
    <location>
        <begin position="45"/>
        <end position="54"/>
    </location>
</feature>
<accession>A0A9N9XFW0</accession>
<feature type="compositionally biased region" description="Basic and acidic residues" evidence="1">
    <location>
        <begin position="2097"/>
        <end position="2116"/>
    </location>
</feature>
<proteinExistence type="predicted"/>
<feature type="region of interest" description="Disordered" evidence="1">
    <location>
        <begin position="910"/>
        <end position="933"/>
    </location>
</feature>
<feature type="compositionally biased region" description="Basic and acidic residues" evidence="1">
    <location>
        <begin position="995"/>
        <end position="1006"/>
    </location>
</feature>
<feature type="compositionally biased region" description="Basic and acidic residues" evidence="1">
    <location>
        <begin position="389"/>
        <end position="406"/>
    </location>
</feature>
<feature type="compositionally biased region" description="Polar residues" evidence="1">
    <location>
        <begin position="1120"/>
        <end position="1133"/>
    </location>
</feature>
<feature type="signal peptide" evidence="2">
    <location>
        <begin position="1"/>
        <end position="20"/>
    </location>
</feature>
<evidence type="ECO:0000256" key="2">
    <source>
        <dbReference type="SAM" id="SignalP"/>
    </source>
</evidence>
<feature type="compositionally biased region" description="Basic and acidic residues" evidence="1">
    <location>
        <begin position="974"/>
        <end position="988"/>
    </location>
</feature>
<feature type="region of interest" description="Disordered" evidence="1">
    <location>
        <begin position="389"/>
        <end position="491"/>
    </location>
</feature>
<sequence>MIIKMSAILLLLQWTTNSMSIPTYDITREEKRSVGNSGSSHFEQSNSYKSSSSSHEVKAETSQTYHYTSHKSSEGASQVTVENHHKDNGKFEHATSEESKYVVTGEYTLDKNTQNNKHSQKFLIHENQHDDDEIQHKFHGSLSETGKHFKDLTNGLSKVIKIREPNQFHQNIGQSGVKISVTQDEQEQNHSNGKETRVVINLNIPQTDGSIVVAQSGSENDRNIVSGKHTKKIQHTSLIQNQQTFRKGKMLMEHEKMEGNMHEIIERHGESHSGLKVATKEIHVQRNNHKESSHQTHPITNIQHHNTIKKNQRKAFLSETQNTSKRERDLHQNMKERHVEGNNRVKINKDVINVHLNNKKESSHRIHTINNFSKREGIRHQDIIERHIESNDRIKINKDHTRKESSHNNYVDFKSNSHHKEGIKIEQHISRNENRETSKDFKDMHSNREKIEHHQNYNQNSEHHSYGSKKEQKLSFGTSKDTFERSASTKNLMRKEQNQNTLKDFKNSHRHTLNEENGKDITITITGDIDQLTDSNKASYHDMSSSQHQKQHIHKKESIRTKIENASSKQVTEAESIHQRKHDHIVDLRQVGNFQNNNNKHHEKQDTDIFIEDMGSNIEEKGRGSYHTATSKSEEINHNTQSRKYTKLNEHSKKNDKEIVVVATDDLDSETNNLAKESYYKTVSKSEGHQYHNREESRKQTKIDKPVRHIGLDNGKDVTMTSYETVAKFNSDNKYKNQRSTNHYSDDEGDIIVTVQDSDTKNHGNQYHKQKENGYHRYKQQGNGVRHSGEDKTDVIVTIGKDVDTKVHENQYRKQEANEKYTSLIKNGKISTDSSYVSSNLELSNQHKNTHSKVLDSDLLQELVNKRSKNSDDVRIIEEQKGEYKNRGRRHHEKQGTDIIIEDMGSNIEEKGRGSYHKATSKSEEIKHNTQSRKYTKLNEYNKKNDKEIVVVATDDLDSETNNLAKDSYYKAVSKSEGHQYHNRERSGKQTNIDKPGRHIGLDNGKDVTMTSYETVAKFNSDNKYKNQRSTSHYSDDEGDIIVTVQDSDTKNHGNQYKQKENGYHRYKQQGNGIRHSEEDKADVIVTIGEDIDTKVHENQYKQEANEKYTSLIQTGKISTDSSSNLELNNQHKNNQRRYRDNQKEIVAEHSYTHSSNLDSDSLQEFLKRHSKNSDDVTIIEGQKDEYENGGRRHMVKSKDQSRFNINNSQDFGTAVTEKEAKDIDYSVQVFPETKSKYNTNGGQVTITLDDDLGGSTTRYVTKSKSIINPANSHSFTKSFEKIGGDTYHVDVDQDFSPNVGKIVVRTEKIVQPPTVIVENSYGRLNNDGIDENAMSHSSIHSTANYLERSAKHITKQVVSGVHGEKNTGTGSGIINGDIGGPEIYEVDDVIGTQLPGDRLKGNIHRNSNKGTLIKTVGLDGDMLDTQEEWKMDPLEPNSKLRPTRSISFTLPEDNFGEFKSTSFQQSGKKFGQQQRTITVSGNSGQKYQIYQKSQPLVWSVQSSGQEVNGQGSGYIQQSYPDGNVKFSSVKWNSQGINPGEQKFTFSQKISDNGDLLNDQFGKIFEQLMSTSNTLNTIGMSKQVGSLDSFPINLGFQSSNDDLFFNHHFNIGNNDRNKVQAFEQIRTLGQPEITSEKDVNVKNILQSKDADQSDFDLSTLLDLMRQPSDQQSGKFLQISQQGSAQSEQPLELITKATSTHRNKVQPFEQMSTIGQPEIASEKIVTVNNIRQSKDADQSDFDLSTLLDLMRQPSDQQTEKFLKISQQGSVQSEQPLELITKATSTQLERQPQYVNTSPVLDLLTQPADQKPGKMLQTTQHRSFLTEQPTEVIIKTSTKEFGQSIPQRHYLETTFGNKRTDFQKNLNVEDLLDIFNKHSNQISNGQQTQRNSAFAQQPIKFMTLVTNHQTAQIIPPKQFTTTKLNGFELQSKDTKEPGFQDQSNHKALEFGNSLQFGAKQLSQPSNEVVQQDSGIRLNNLQIDQPYSLLNKAINDQSNQIIQQADDQKYVKHLYGLNELFDKQPKMTNNLEFQENLVGKHQQQISNDMLQQNSAVNNLFKKTTTHESSKQIQQSSEHKSRHVESDQLQYAEQPFSVLRRQTEESNHQSEKSNKMEHASSHTSLQIGDGSRPFEVVSTQTNHKVTKVEHSSKSEKRSTQRVTVQGPIQQVVGG</sequence>
<feature type="region of interest" description="Disordered" evidence="1">
    <location>
        <begin position="2097"/>
        <end position="2170"/>
    </location>
</feature>
<feature type="chain" id="PRO_5040436622" evidence="2">
    <location>
        <begin position="21"/>
        <end position="2170"/>
    </location>
</feature>